<dbReference type="Proteomes" id="UP000053989">
    <property type="component" value="Unassembled WGS sequence"/>
</dbReference>
<dbReference type="GO" id="GO:0006310">
    <property type="term" value="P:DNA recombination"/>
    <property type="evidence" value="ECO:0007669"/>
    <property type="project" value="UniProtKB-KW"/>
</dbReference>
<dbReference type="HOGENOM" id="CLU_013901_2_0_1"/>
<dbReference type="InterPro" id="IPR013762">
    <property type="entry name" value="Integrase-like_cat_sf"/>
</dbReference>
<evidence type="ECO:0008006" key="5">
    <source>
        <dbReference type="Google" id="ProtNLM"/>
    </source>
</evidence>
<evidence type="ECO:0000256" key="2">
    <source>
        <dbReference type="SAM" id="MobiDB-lite"/>
    </source>
</evidence>
<proteinExistence type="predicted"/>
<dbReference type="AlphaFoldDB" id="A0A0C2ZNI3"/>
<evidence type="ECO:0000256" key="1">
    <source>
        <dbReference type="ARBA" id="ARBA00023172"/>
    </source>
</evidence>
<dbReference type="GO" id="GO:0015074">
    <property type="term" value="P:DNA integration"/>
    <property type="evidence" value="ECO:0007669"/>
    <property type="project" value="InterPro"/>
</dbReference>
<evidence type="ECO:0000313" key="4">
    <source>
        <dbReference type="Proteomes" id="UP000053989"/>
    </source>
</evidence>
<feature type="region of interest" description="Disordered" evidence="2">
    <location>
        <begin position="1"/>
        <end position="38"/>
    </location>
</feature>
<dbReference type="EMBL" id="KN822037">
    <property type="protein sequence ID" value="KIM63108.1"/>
    <property type="molecule type" value="Genomic_DNA"/>
</dbReference>
<organism evidence="3 4">
    <name type="scientific">Scleroderma citrinum Foug A</name>
    <dbReference type="NCBI Taxonomy" id="1036808"/>
    <lineage>
        <taxon>Eukaryota</taxon>
        <taxon>Fungi</taxon>
        <taxon>Dikarya</taxon>
        <taxon>Basidiomycota</taxon>
        <taxon>Agaricomycotina</taxon>
        <taxon>Agaricomycetes</taxon>
        <taxon>Agaricomycetidae</taxon>
        <taxon>Boletales</taxon>
        <taxon>Sclerodermatineae</taxon>
        <taxon>Sclerodermataceae</taxon>
        <taxon>Scleroderma</taxon>
    </lineage>
</organism>
<gene>
    <name evidence="3" type="ORF">SCLCIDRAFT_24493</name>
</gene>
<dbReference type="SUPFAM" id="SSF56349">
    <property type="entry name" value="DNA breaking-rejoining enzymes"/>
    <property type="match status" value="1"/>
</dbReference>
<reference evidence="4" key="2">
    <citation type="submission" date="2015-01" db="EMBL/GenBank/DDBJ databases">
        <title>Evolutionary Origins and Diversification of the Mycorrhizal Mutualists.</title>
        <authorList>
            <consortium name="DOE Joint Genome Institute"/>
            <consortium name="Mycorrhizal Genomics Consortium"/>
            <person name="Kohler A."/>
            <person name="Kuo A."/>
            <person name="Nagy L.G."/>
            <person name="Floudas D."/>
            <person name="Copeland A."/>
            <person name="Barry K.W."/>
            <person name="Cichocki N."/>
            <person name="Veneault-Fourrey C."/>
            <person name="LaButti K."/>
            <person name="Lindquist E.A."/>
            <person name="Lipzen A."/>
            <person name="Lundell T."/>
            <person name="Morin E."/>
            <person name="Murat C."/>
            <person name="Riley R."/>
            <person name="Ohm R."/>
            <person name="Sun H."/>
            <person name="Tunlid A."/>
            <person name="Henrissat B."/>
            <person name="Grigoriev I.V."/>
            <person name="Hibbett D.S."/>
            <person name="Martin F."/>
        </authorList>
    </citation>
    <scope>NUCLEOTIDE SEQUENCE [LARGE SCALE GENOMIC DNA]</scope>
    <source>
        <strain evidence="4">Foug A</strain>
    </source>
</reference>
<dbReference type="InParanoid" id="A0A0C2ZNI3"/>
<evidence type="ECO:0000313" key="3">
    <source>
        <dbReference type="EMBL" id="KIM63108.1"/>
    </source>
</evidence>
<keyword evidence="4" id="KW-1185">Reference proteome</keyword>
<sequence length="440" mass="50329">MVRQWTSVNKQATVPGSPEKKKRKRKTPSTEAGTSTLHAALQAREDGKKAHLRAPRTTESYTGHVRRACEWLQHSLEDHVADEETASEMASCHSVKDFYNDPSSKDAFERIPNGRSSEALSLYLAWRGFREKVSQSTIEGIRAAFKWHWDSAGDAFRGEWRYNEMRRCWEGNPVRSGDMDDLMAAVKHKIKAEGTPRMHSATMKMEYMVMMLTWAKSKCPFDIAFQYIGLAMAGLEVPPPGEVLSAETHSVITRHLEQLAFHSTAWTLWTRNGELLKLRREDLIFESASAVDAVLAKYLDGKERSLTTDERWTSFWVHLRNRKGWQKKMDKGMREIDLQINQYRLYPRPDTPSCDAFLWLALWIKWVERMHLGRPMAGTDFMFPTVAPNGVLHPGQPLSHETVQKLLNEATAGAGVQGKFSTHCFRRGRAQYCFMLAPKP</sequence>
<dbReference type="GO" id="GO:0003677">
    <property type="term" value="F:DNA binding"/>
    <property type="evidence" value="ECO:0007669"/>
    <property type="project" value="InterPro"/>
</dbReference>
<dbReference type="STRING" id="1036808.A0A0C2ZNI3"/>
<dbReference type="Gene3D" id="1.10.443.10">
    <property type="entry name" value="Intergrase catalytic core"/>
    <property type="match status" value="1"/>
</dbReference>
<protein>
    <recommendedName>
        <fullName evidence="5">Tyr recombinase domain-containing protein</fullName>
    </recommendedName>
</protein>
<reference evidence="3 4" key="1">
    <citation type="submission" date="2014-04" db="EMBL/GenBank/DDBJ databases">
        <authorList>
            <consortium name="DOE Joint Genome Institute"/>
            <person name="Kuo A."/>
            <person name="Kohler A."/>
            <person name="Nagy L.G."/>
            <person name="Floudas D."/>
            <person name="Copeland A."/>
            <person name="Barry K.W."/>
            <person name="Cichocki N."/>
            <person name="Veneault-Fourrey C."/>
            <person name="LaButti K."/>
            <person name="Lindquist E.A."/>
            <person name="Lipzen A."/>
            <person name="Lundell T."/>
            <person name="Morin E."/>
            <person name="Murat C."/>
            <person name="Sun H."/>
            <person name="Tunlid A."/>
            <person name="Henrissat B."/>
            <person name="Grigoriev I.V."/>
            <person name="Hibbett D.S."/>
            <person name="Martin F."/>
            <person name="Nordberg H.P."/>
            <person name="Cantor M.N."/>
            <person name="Hua S.X."/>
        </authorList>
    </citation>
    <scope>NUCLEOTIDE SEQUENCE [LARGE SCALE GENOMIC DNA]</scope>
    <source>
        <strain evidence="3 4">Foug A</strain>
    </source>
</reference>
<keyword evidence="1" id="KW-0233">DNA recombination</keyword>
<feature type="compositionally biased region" description="Polar residues" evidence="2">
    <location>
        <begin position="1"/>
        <end position="14"/>
    </location>
</feature>
<dbReference type="OrthoDB" id="164951at2759"/>
<accession>A0A0C2ZNI3</accession>
<dbReference type="InterPro" id="IPR011010">
    <property type="entry name" value="DNA_brk_join_enz"/>
</dbReference>
<name>A0A0C2ZNI3_9AGAM</name>